<comment type="caution">
    <text evidence="2">The sequence shown here is derived from an EMBL/GenBank/DDBJ whole genome shotgun (WGS) entry which is preliminary data.</text>
</comment>
<organism evidence="2 3">
    <name type="scientific">Symbiodinium pilosum</name>
    <name type="common">Dinoflagellate</name>
    <dbReference type="NCBI Taxonomy" id="2952"/>
    <lineage>
        <taxon>Eukaryota</taxon>
        <taxon>Sar</taxon>
        <taxon>Alveolata</taxon>
        <taxon>Dinophyceae</taxon>
        <taxon>Suessiales</taxon>
        <taxon>Symbiodiniaceae</taxon>
        <taxon>Symbiodinium</taxon>
    </lineage>
</organism>
<evidence type="ECO:0000313" key="3">
    <source>
        <dbReference type="Proteomes" id="UP000649617"/>
    </source>
</evidence>
<accession>A0A812QX21</accession>
<dbReference type="EMBL" id="CAJNIZ010018240">
    <property type="protein sequence ID" value="CAE7407800.1"/>
    <property type="molecule type" value="Genomic_DNA"/>
</dbReference>
<proteinExistence type="predicted"/>
<reference evidence="2" key="1">
    <citation type="submission" date="2021-02" db="EMBL/GenBank/DDBJ databases">
        <authorList>
            <person name="Dougan E. K."/>
            <person name="Rhodes N."/>
            <person name="Thang M."/>
            <person name="Chan C."/>
        </authorList>
    </citation>
    <scope>NUCLEOTIDE SEQUENCE</scope>
</reference>
<keyword evidence="3" id="KW-1185">Reference proteome</keyword>
<dbReference type="AlphaFoldDB" id="A0A812QX21"/>
<feature type="region of interest" description="Disordered" evidence="1">
    <location>
        <begin position="47"/>
        <end position="86"/>
    </location>
</feature>
<dbReference type="Proteomes" id="UP000649617">
    <property type="component" value="Unassembled WGS sequence"/>
</dbReference>
<gene>
    <name evidence="2" type="primary">GIP</name>
    <name evidence="2" type="ORF">SPIL2461_LOCUS10061</name>
</gene>
<evidence type="ECO:0000256" key="1">
    <source>
        <dbReference type="SAM" id="MobiDB-lite"/>
    </source>
</evidence>
<feature type="non-terminal residue" evidence="2">
    <location>
        <position position="124"/>
    </location>
</feature>
<evidence type="ECO:0000313" key="2">
    <source>
        <dbReference type="EMBL" id="CAE7407800.1"/>
    </source>
</evidence>
<name>A0A812QX21_SYMPI</name>
<protein>
    <submittedName>
        <fullName evidence="2">GIP protein</fullName>
    </submittedName>
</protein>
<sequence>QNVAPFNKAWHDEVAFRHLAREYCSGHLADDLEQMRVAEMAGYSPSIAPDELAGSAGPVPLAPLSEGPSNDPGDSHGPEVDMPPSEDAMCCEISLDVFLSDIRDDASLWQVLEECAMVTPKPGQ</sequence>